<accession>F2DMH1</accession>
<dbReference type="EMBL" id="AK365089">
    <property type="protein sequence ID" value="BAJ96292.1"/>
    <property type="molecule type" value="mRNA"/>
</dbReference>
<name>F2DMH1_HORVV</name>
<dbReference type="AlphaFoldDB" id="F2DMH1"/>
<sequence>MRRSRVVCRIRPRRSRTRRKTRSISTTAGVRGGRRGVAMSASTSAALEVPPNSKTEVRDCPTTSLLTAGPYT</sequence>
<proteinExistence type="evidence at transcript level"/>
<protein>
    <submittedName>
        <fullName evidence="2">Predicted protein</fullName>
    </submittedName>
</protein>
<feature type="region of interest" description="Disordered" evidence="1">
    <location>
        <begin position="13"/>
        <end position="72"/>
    </location>
</feature>
<feature type="compositionally biased region" description="Basic residues" evidence="1">
    <location>
        <begin position="13"/>
        <end position="22"/>
    </location>
</feature>
<evidence type="ECO:0000313" key="2">
    <source>
        <dbReference type="EMBL" id="BAJ96292.1"/>
    </source>
</evidence>
<organism evidence="2">
    <name type="scientific">Hordeum vulgare subsp. vulgare</name>
    <name type="common">Domesticated barley</name>
    <dbReference type="NCBI Taxonomy" id="112509"/>
    <lineage>
        <taxon>Eukaryota</taxon>
        <taxon>Viridiplantae</taxon>
        <taxon>Streptophyta</taxon>
        <taxon>Embryophyta</taxon>
        <taxon>Tracheophyta</taxon>
        <taxon>Spermatophyta</taxon>
        <taxon>Magnoliopsida</taxon>
        <taxon>Liliopsida</taxon>
        <taxon>Poales</taxon>
        <taxon>Poaceae</taxon>
        <taxon>BOP clade</taxon>
        <taxon>Pooideae</taxon>
        <taxon>Triticodae</taxon>
        <taxon>Triticeae</taxon>
        <taxon>Hordeinae</taxon>
        <taxon>Hordeum</taxon>
    </lineage>
</organism>
<reference evidence="2" key="1">
    <citation type="journal article" date="2011" name="Plant Physiol.">
        <title>Comprehensive sequence analysis of 24,783 barley full-length cDNAs derived from 12 clone libraries.</title>
        <authorList>
            <person name="Matsumoto T."/>
            <person name="Tanaka T."/>
            <person name="Sakai H."/>
            <person name="Amano N."/>
            <person name="Kanamori H."/>
            <person name="Kurita K."/>
            <person name="Kikuta A."/>
            <person name="Kamiya K."/>
            <person name="Yamamoto M."/>
            <person name="Ikawa H."/>
            <person name="Fujii N."/>
            <person name="Hori K."/>
            <person name="Itoh T."/>
            <person name="Sato K."/>
        </authorList>
    </citation>
    <scope>NUCLEOTIDE SEQUENCE</scope>
    <source>
        <tissue evidence="2">Shoot and root</tissue>
    </source>
</reference>
<evidence type="ECO:0000256" key="1">
    <source>
        <dbReference type="SAM" id="MobiDB-lite"/>
    </source>
</evidence>